<evidence type="ECO:0000259" key="1">
    <source>
        <dbReference type="Pfam" id="PF18401"/>
    </source>
</evidence>
<dbReference type="Pfam" id="PF18401">
    <property type="entry name" value="Thioredoxin_13"/>
    <property type="match status" value="1"/>
</dbReference>
<dbReference type="PANTHER" id="PTHR11226:SF0">
    <property type="entry name" value="UDP-GLUCOSE:GLYCOPROTEIN GLUCOSYLTRANSFERASE"/>
    <property type="match status" value="1"/>
</dbReference>
<dbReference type="AlphaFoldDB" id="A0A368GEI0"/>
<keyword evidence="3" id="KW-1185">Reference proteome</keyword>
<protein>
    <recommendedName>
        <fullName evidence="1">UGGT thioredoxin-like domain-containing protein</fullName>
    </recommendedName>
</protein>
<dbReference type="GO" id="GO:0018279">
    <property type="term" value="P:protein N-linked glycosylation via asparagine"/>
    <property type="evidence" value="ECO:0007669"/>
    <property type="project" value="TreeGrafter"/>
</dbReference>
<sequence length="183" mass="20807">MEYKAVDDSNVKKDSIEPDLHGFNFKLLKELHPDASDSLDAFRMHLKEIEELAPLKQWQVQDLAFQASLCKILVGGASQRIVSEGAYNALETLKELSQNFPTHARSIARETVSTELREAIELNQKEHLSGLDPGESILFLNGISLDVDSMDMFQLLDIIEQEERISSGFLNMGLRVQWYMFSF</sequence>
<dbReference type="STRING" id="29170.A0A368GEI0"/>
<comment type="caution">
    <text evidence="2">The sequence shown here is derived from an EMBL/GenBank/DDBJ whole genome shotgun (WGS) entry which is preliminary data.</text>
</comment>
<gene>
    <name evidence="2" type="ORF">ANCCAN_12845</name>
</gene>
<feature type="domain" description="UGGT thioredoxin-like" evidence="1">
    <location>
        <begin position="48"/>
        <end position="175"/>
    </location>
</feature>
<dbReference type="GO" id="GO:0005783">
    <property type="term" value="C:endoplasmic reticulum"/>
    <property type="evidence" value="ECO:0007669"/>
    <property type="project" value="TreeGrafter"/>
</dbReference>
<name>A0A368GEI0_ANCCA</name>
<evidence type="ECO:0000313" key="2">
    <source>
        <dbReference type="EMBL" id="RCN41207.1"/>
    </source>
</evidence>
<evidence type="ECO:0000313" key="3">
    <source>
        <dbReference type="Proteomes" id="UP000252519"/>
    </source>
</evidence>
<dbReference type="OrthoDB" id="27683at2759"/>
<dbReference type="InterPro" id="IPR009448">
    <property type="entry name" value="UDP-g_GGtrans"/>
</dbReference>
<dbReference type="GO" id="GO:0003980">
    <property type="term" value="F:UDP-glucose:glycoprotein glucosyltransferase activity"/>
    <property type="evidence" value="ECO:0007669"/>
    <property type="project" value="InterPro"/>
</dbReference>
<accession>A0A368GEI0</accession>
<dbReference type="Proteomes" id="UP000252519">
    <property type="component" value="Unassembled WGS sequence"/>
</dbReference>
<dbReference type="PANTHER" id="PTHR11226">
    <property type="entry name" value="UDP-GLUCOSE GLYCOPROTEIN:GLUCOSYLTRANSFERASE"/>
    <property type="match status" value="1"/>
</dbReference>
<dbReference type="GO" id="GO:0051082">
    <property type="term" value="F:unfolded protein binding"/>
    <property type="evidence" value="ECO:0007669"/>
    <property type="project" value="TreeGrafter"/>
</dbReference>
<proteinExistence type="predicted"/>
<dbReference type="GO" id="GO:0036503">
    <property type="term" value="P:ERAD pathway"/>
    <property type="evidence" value="ECO:0007669"/>
    <property type="project" value="TreeGrafter"/>
</dbReference>
<dbReference type="EMBL" id="JOJR01000246">
    <property type="protein sequence ID" value="RCN41207.1"/>
    <property type="molecule type" value="Genomic_DNA"/>
</dbReference>
<dbReference type="InterPro" id="IPR040694">
    <property type="entry name" value="UGGT_TRXL_2"/>
</dbReference>
<reference evidence="2 3" key="1">
    <citation type="submission" date="2014-10" db="EMBL/GenBank/DDBJ databases">
        <title>Draft genome of the hookworm Ancylostoma caninum.</title>
        <authorList>
            <person name="Mitreva M."/>
        </authorList>
    </citation>
    <scope>NUCLEOTIDE SEQUENCE [LARGE SCALE GENOMIC DNA]</scope>
    <source>
        <strain evidence="2 3">Baltimore</strain>
    </source>
</reference>
<organism evidence="2 3">
    <name type="scientific">Ancylostoma caninum</name>
    <name type="common">Dog hookworm</name>
    <dbReference type="NCBI Taxonomy" id="29170"/>
    <lineage>
        <taxon>Eukaryota</taxon>
        <taxon>Metazoa</taxon>
        <taxon>Ecdysozoa</taxon>
        <taxon>Nematoda</taxon>
        <taxon>Chromadorea</taxon>
        <taxon>Rhabditida</taxon>
        <taxon>Rhabditina</taxon>
        <taxon>Rhabditomorpha</taxon>
        <taxon>Strongyloidea</taxon>
        <taxon>Ancylostomatidae</taxon>
        <taxon>Ancylostomatinae</taxon>
        <taxon>Ancylostoma</taxon>
    </lineage>
</organism>